<proteinExistence type="predicted"/>
<dbReference type="Gene3D" id="3.40.190.100">
    <property type="entry name" value="Glycine betaine-binding periplasmic protein, domain 2"/>
    <property type="match status" value="1"/>
</dbReference>
<feature type="domain" description="ABC-type glycine betaine transport system substrate-binding" evidence="2">
    <location>
        <begin position="40"/>
        <end position="290"/>
    </location>
</feature>
<evidence type="ECO:0000313" key="4">
    <source>
        <dbReference type="Proteomes" id="UP000199073"/>
    </source>
</evidence>
<feature type="non-terminal residue" evidence="3">
    <location>
        <position position="292"/>
    </location>
</feature>
<dbReference type="NCBIfam" id="NF008334">
    <property type="entry name" value="PRK11119.1"/>
    <property type="match status" value="1"/>
</dbReference>
<dbReference type="CDD" id="cd13638">
    <property type="entry name" value="PBP2_EcProx_like"/>
    <property type="match status" value="1"/>
</dbReference>
<feature type="chain" id="PRO_5011484565" evidence="1">
    <location>
        <begin position="33"/>
        <end position="292"/>
    </location>
</feature>
<feature type="signal peptide" evidence="1">
    <location>
        <begin position="1"/>
        <end position="32"/>
    </location>
</feature>
<dbReference type="SUPFAM" id="SSF53850">
    <property type="entry name" value="Periplasmic binding protein-like II"/>
    <property type="match status" value="1"/>
</dbReference>
<dbReference type="InterPro" id="IPR007210">
    <property type="entry name" value="ABC_Gly_betaine_transp_sub-bd"/>
</dbReference>
<evidence type="ECO:0000313" key="3">
    <source>
        <dbReference type="EMBL" id="SDP86983.1"/>
    </source>
</evidence>
<reference evidence="3 4" key="1">
    <citation type="submission" date="2016-10" db="EMBL/GenBank/DDBJ databases">
        <authorList>
            <person name="de Groot N.N."/>
        </authorList>
    </citation>
    <scope>NUCLEOTIDE SEQUENCE [LARGE SCALE GENOMIC DNA]</scope>
    <source>
        <strain evidence="3 4">DSM 12130</strain>
    </source>
</reference>
<evidence type="ECO:0000256" key="1">
    <source>
        <dbReference type="SAM" id="SignalP"/>
    </source>
</evidence>
<dbReference type="EMBL" id="FNJI01000123">
    <property type="protein sequence ID" value="SDP86983.1"/>
    <property type="molecule type" value="Genomic_DNA"/>
</dbReference>
<sequence length="292" mass="32211">MKRALRKLKSVKKSMAVGAFMLLAFGCNISFAAMPGEGKTVQPCYTSIIEELFQLLVINKGLEKLGYEVKTPLELEITAMHLAVAQGDADFDACMWIPLHNNFYEKIGGASVVSVVGPYVEGAVQGYLIDKKTADQYNIRYLNDLADPKLAKLFDHDGDGKADLTGCNAGWGCERTIEHHLDTYKLRDTVTDNQGSYFALMADTIARYKAGEPVLYYTFFPSWIGSVLVPDKDVVWLEVTHTDLPKGEEGVNTITADGKNLGFSVNTINVLANNKFLNANPAAKRLFELVKI</sequence>
<dbReference type="PROSITE" id="PS51257">
    <property type="entry name" value="PROKAR_LIPOPROTEIN"/>
    <property type="match status" value="1"/>
</dbReference>
<dbReference type="Gene3D" id="3.40.190.10">
    <property type="entry name" value="Periplasmic binding protein-like II"/>
    <property type="match status" value="1"/>
</dbReference>
<dbReference type="STRING" id="91360.SAMN05660330_04459"/>
<gene>
    <name evidence="3" type="ORF">SAMN05660330_04459</name>
</gene>
<dbReference type="RefSeq" id="WP_092226456.1">
    <property type="nucleotide sequence ID" value="NZ_FNJI01000123.1"/>
</dbReference>
<name>A0A1H0W8W2_9BACT</name>
<organism evidence="3 4">
    <name type="scientific">Desulforhopalus singaporensis</name>
    <dbReference type="NCBI Taxonomy" id="91360"/>
    <lineage>
        <taxon>Bacteria</taxon>
        <taxon>Pseudomonadati</taxon>
        <taxon>Thermodesulfobacteriota</taxon>
        <taxon>Desulfobulbia</taxon>
        <taxon>Desulfobulbales</taxon>
        <taxon>Desulfocapsaceae</taxon>
        <taxon>Desulforhopalus</taxon>
    </lineage>
</organism>
<dbReference type="AlphaFoldDB" id="A0A1H0W8W2"/>
<dbReference type="Proteomes" id="UP000199073">
    <property type="component" value="Unassembled WGS sequence"/>
</dbReference>
<keyword evidence="4" id="KW-1185">Reference proteome</keyword>
<dbReference type="Pfam" id="PF04069">
    <property type="entry name" value="OpuAC"/>
    <property type="match status" value="1"/>
</dbReference>
<accession>A0A1H0W8W2</accession>
<dbReference type="GO" id="GO:0043190">
    <property type="term" value="C:ATP-binding cassette (ABC) transporter complex"/>
    <property type="evidence" value="ECO:0007669"/>
    <property type="project" value="InterPro"/>
</dbReference>
<keyword evidence="1" id="KW-0732">Signal</keyword>
<dbReference type="GO" id="GO:0022857">
    <property type="term" value="F:transmembrane transporter activity"/>
    <property type="evidence" value="ECO:0007669"/>
    <property type="project" value="InterPro"/>
</dbReference>
<protein>
    <submittedName>
        <fullName evidence="3">Glycine betaine/proline transport system substrate-binding protein</fullName>
    </submittedName>
</protein>
<evidence type="ECO:0000259" key="2">
    <source>
        <dbReference type="Pfam" id="PF04069"/>
    </source>
</evidence>